<dbReference type="InterPro" id="IPR036895">
    <property type="entry name" value="Uracil-DNA_glycosylase-like_sf"/>
</dbReference>
<dbReference type="InterPro" id="IPR036397">
    <property type="entry name" value="RNaseH_sf"/>
</dbReference>
<gene>
    <name evidence="2" type="ORF">LCGC14_2237720</name>
</gene>
<dbReference type="Pfam" id="PF03167">
    <property type="entry name" value="UDG"/>
    <property type="match status" value="1"/>
</dbReference>
<dbReference type="Gene3D" id="3.40.470.10">
    <property type="entry name" value="Uracil-DNA glycosylase-like domain"/>
    <property type="match status" value="1"/>
</dbReference>
<feature type="domain" description="Uracil-DNA glycosylase-like" evidence="1">
    <location>
        <begin position="36"/>
        <end position="189"/>
    </location>
</feature>
<dbReference type="AlphaFoldDB" id="A0A0F9DTX6"/>
<dbReference type="EMBL" id="LAZR01030241">
    <property type="protein sequence ID" value="KKL57206.1"/>
    <property type="molecule type" value="Genomic_DNA"/>
</dbReference>
<protein>
    <recommendedName>
        <fullName evidence="1">Uracil-DNA glycosylase-like domain-containing protein</fullName>
    </recommendedName>
</protein>
<evidence type="ECO:0000313" key="2">
    <source>
        <dbReference type="EMBL" id="KKL57206.1"/>
    </source>
</evidence>
<dbReference type="SUPFAM" id="SSF52141">
    <property type="entry name" value="Uracil-DNA glycosylase-like"/>
    <property type="match status" value="1"/>
</dbReference>
<dbReference type="SUPFAM" id="SSF53098">
    <property type="entry name" value="Ribonuclease H-like"/>
    <property type="match status" value="1"/>
</dbReference>
<dbReference type="InterPro" id="IPR005122">
    <property type="entry name" value="Uracil-DNA_glycosylase-like"/>
</dbReference>
<feature type="non-terminal residue" evidence="2">
    <location>
        <position position="460"/>
    </location>
</feature>
<accession>A0A0F9DTX6</accession>
<reference evidence="2" key="1">
    <citation type="journal article" date="2015" name="Nature">
        <title>Complex archaea that bridge the gap between prokaryotes and eukaryotes.</title>
        <authorList>
            <person name="Spang A."/>
            <person name="Saw J.H."/>
            <person name="Jorgensen S.L."/>
            <person name="Zaremba-Niedzwiedzka K."/>
            <person name="Martijn J."/>
            <person name="Lind A.E."/>
            <person name="van Eijk R."/>
            <person name="Schleper C."/>
            <person name="Guy L."/>
            <person name="Ettema T.J."/>
        </authorList>
    </citation>
    <scope>NUCLEOTIDE SEQUENCE</scope>
</reference>
<comment type="caution">
    <text evidence="2">The sequence shown here is derived from an EMBL/GenBank/DDBJ whole genome shotgun (WGS) entry which is preliminary data.</text>
</comment>
<organism evidence="2">
    <name type="scientific">marine sediment metagenome</name>
    <dbReference type="NCBI Taxonomy" id="412755"/>
    <lineage>
        <taxon>unclassified sequences</taxon>
        <taxon>metagenomes</taxon>
        <taxon>ecological metagenomes</taxon>
    </lineage>
</organism>
<evidence type="ECO:0000259" key="1">
    <source>
        <dbReference type="Pfam" id="PF03167"/>
    </source>
</evidence>
<sequence>MLFVEDQPGCNGCPLRDAHPKANFVPPKLGRGLRLALGMNPGNDEVHHLPTPEPFVGKSGQFLRFGYDKIGVAWPDVTRANVCQCRLSAPKNLFPTDEAAREYLSLPAAKEAIRHCWDTYVVPLLKSKRWGRIDLLGAPALEKGTGKRGILPHPGKACWAGTQLEMLDAPELGAIAVATMHPAYLMRTGEFIPLFYNDLRRSLVPAPESYVLQGTPADYPTDVSTLSLDLETNTANGPTGEIEIRLCGIGTEPYKGACFNWRDDRFRGWLQGAMQQVHDLYVHNGMAFDMPVLEENGIVFPWNFGTLGVPPTGEMRLWDTMLMHHLLWPTLRHDLGSLGRQYTSQPLWKDWKLTDDPEELYCNRDQGNTHAIGVKLRAELSREPKLLNLYRFTQLPLARICLYMSQQGITRDPTRIVKLRERTEAQMFNTEKDLPLDLKSAVVTRNHNVPAPPGTVSAKT</sequence>
<dbReference type="Gene3D" id="3.30.420.10">
    <property type="entry name" value="Ribonuclease H-like superfamily/Ribonuclease H"/>
    <property type="match status" value="1"/>
</dbReference>
<dbReference type="InterPro" id="IPR012337">
    <property type="entry name" value="RNaseH-like_sf"/>
</dbReference>
<proteinExistence type="predicted"/>
<name>A0A0F9DTX6_9ZZZZ</name>
<dbReference type="GO" id="GO:0003676">
    <property type="term" value="F:nucleic acid binding"/>
    <property type="evidence" value="ECO:0007669"/>
    <property type="project" value="InterPro"/>
</dbReference>